<reference evidence="8" key="1">
    <citation type="submission" date="2021-02" db="EMBL/GenBank/DDBJ databases">
        <title>Sequencing the genomes of 1000 actinobacteria strains.</title>
        <authorList>
            <person name="Klenk H.-P."/>
        </authorList>
    </citation>
    <scope>NUCLEOTIDE SEQUENCE</scope>
    <source>
        <strain evidence="8">DSM 22850</strain>
    </source>
</reference>
<accession>A0A940PL74</accession>
<keyword evidence="3" id="KW-0285">Flavoprotein</keyword>
<dbReference type="InterPro" id="IPR037069">
    <property type="entry name" value="AcylCoA_DH/ox_N_sf"/>
</dbReference>
<dbReference type="EMBL" id="JAFIDA010000001">
    <property type="protein sequence ID" value="MBP1325972.1"/>
    <property type="molecule type" value="Genomic_DNA"/>
</dbReference>
<evidence type="ECO:0000313" key="8">
    <source>
        <dbReference type="EMBL" id="MBP1325972.1"/>
    </source>
</evidence>
<keyword evidence="9" id="KW-1185">Reference proteome</keyword>
<dbReference type="Proteomes" id="UP000675163">
    <property type="component" value="Unassembled WGS sequence"/>
</dbReference>
<feature type="domain" description="Acyl-CoA dehydrogenase/oxidase C-terminal" evidence="6">
    <location>
        <begin position="248"/>
        <end position="369"/>
    </location>
</feature>
<dbReference type="PANTHER" id="PTHR43884:SF20">
    <property type="entry name" value="ACYL-COA DEHYDROGENASE FADE28"/>
    <property type="match status" value="1"/>
</dbReference>
<dbReference type="PANTHER" id="PTHR43884">
    <property type="entry name" value="ACYL-COA DEHYDROGENASE"/>
    <property type="match status" value="1"/>
</dbReference>
<dbReference type="Pfam" id="PF02771">
    <property type="entry name" value="Acyl-CoA_dh_N"/>
    <property type="match status" value="1"/>
</dbReference>
<dbReference type="InterPro" id="IPR046373">
    <property type="entry name" value="Acyl-CoA_Oxase/DH_mid-dom_sf"/>
</dbReference>
<evidence type="ECO:0000256" key="5">
    <source>
        <dbReference type="ARBA" id="ARBA00023002"/>
    </source>
</evidence>
<dbReference type="Gene3D" id="2.40.110.10">
    <property type="entry name" value="Butyryl-CoA Dehydrogenase, subunit A, domain 2"/>
    <property type="match status" value="1"/>
</dbReference>
<evidence type="ECO:0000313" key="9">
    <source>
        <dbReference type="Proteomes" id="UP000675163"/>
    </source>
</evidence>
<proteinExistence type="inferred from homology"/>
<dbReference type="RefSeq" id="WP_209704951.1">
    <property type="nucleotide sequence ID" value="NZ_JAFIDA010000001.1"/>
</dbReference>
<keyword evidence="4" id="KW-0274">FAD</keyword>
<evidence type="ECO:0000256" key="1">
    <source>
        <dbReference type="ARBA" id="ARBA00001974"/>
    </source>
</evidence>
<evidence type="ECO:0000259" key="6">
    <source>
        <dbReference type="Pfam" id="PF00441"/>
    </source>
</evidence>
<evidence type="ECO:0000259" key="7">
    <source>
        <dbReference type="Pfam" id="PF02771"/>
    </source>
</evidence>
<feature type="domain" description="Acyl-CoA dehydrogenase/oxidase N-terminal" evidence="7">
    <location>
        <begin position="6"/>
        <end position="119"/>
    </location>
</feature>
<dbReference type="Gene3D" id="1.20.140.10">
    <property type="entry name" value="Butyryl-CoA Dehydrogenase, subunit A, domain 3"/>
    <property type="match status" value="1"/>
</dbReference>
<dbReference type="InterPro" id="IPR036250">
    <property type="entry name" value="AcylCo_DH-like_C"/>
</dbReference>
<evidence type="ECO:0000256" key="2">
    <source>
        <dbReference type="ARBA" id="ARBA00009347"/>
    </source>
</evidence>
<organism evidence="8 9">
    <name type="scientific">Leucobacter exalbidus</name>
    <dbReference type="NCBI Taxonomy" id="662960"/>
    <lineage>
        <taxon>Bacteria</taxon>
        <taxon>Bacillati</taxon>
        <taxon>Actinomycetota</taxon>
        <taxon>Actinomycetes</taxon>
        <taxon>Micrococcales</taxon>
        <taxon>Microbacteriaceae</taxon>
        <taxon>Leucobacter</taxon>
    </lineage>
</organism>
<evidence type="ECO:0000256" key="3">
    <source>
        <dbReference type="ARBA" id="ARBA00022630"/>
    </source>
</evidence>
<dbReference type="InterPro" id="IPR009100">
    <property type="entry name" value="AcylCoA_DH/oxidase_NM_dom_sf"/>
</dbReference>
<dbReference type="Pfam" id="PF00441">
    <property type="entry name" value="Acyl-CoA_dh_1"/>
    <property type="match status" value="1"/>
</dbReference>
<dbReference type="InterPro" id="IPR013786">
    <property type="entry name" value="AcylCoA_DH/ox_N"/>
</dbReference>
<gene>
    <name evidence="8" type="ORF">JOF28_001204</name>
</gene>
<dbReference type="GO" id="GO:0050660">
    <property type="term" value="F:flavin adenine dinucleotide binding"/>
    <property type="evidence" value="ECO:0007669"/>
    <property type="project" value="InterPro"/>
</dbReference>
<dbReference type="InterPro" id="IPR009075">
    <property type="entry name" value="AcylCo_DH/oxidase_C"/>
</dbReference>
<protein>
    <submittedName>
        <fullName evidence="8">Alkylation response protein AidB-like acyl-CoA dehydrogenase</fullName>
    </submittedName>
</protein>
<keyword evidence="5" id="KW-0560">Oxidoreductase</keyword>
<dbReference type="AlphaFoldDB" id="A0A940PL74"/>
<dbReference type="SUPFAM" id="SSF56645">
    <property type="entry name" value="Acyl-CoA dehydrogenase NM domain-like"/>
    <property type="match status" value="1"/>
</dbReference>
<comment type="similarity">
    <text evidence="2">Belongs to the acyl-CoA dehydrogenase family.</text>
</comment>
<name>A0A940PL74_9MICO</name>
<dbReference type="GO" id="GO:0003995">
    <property type="term" value="F:acyl-CoA dehydrogenase activity"/>
    <property type="evidence" value="ECO:0007669"/>
    <property type="project" value="TreeGrafter"/>
</dbReference>
<comment type="cofactor">
    <cofactor evidence="1">
        <name>FAD</name>
        <dbReference type="ChEBI" id="CHEBI:57692"/>
    </cofactor>
</comment>
<dbReference type="Gene3D" id="1.10.540.10">
    <property type="entry name" value="Acyl-CoA dehydrogenase/oxidase, N-terminal domain"/>
    <property type="match status" value="1"/>
</dbReference>
<comment type="caution">
    <text evidence="8">The sequence shown here is derived from an EMBL/GenBank/DDBJ whole genome shotgun (WGS) entry which is preliminary data.</text>
</comment>
<dbReference type="SUPFAM" id="SSF47203">
    <property type="entry name" value="Acyl-CoA dehydrogenase C-terminal domain-like"/>
    <property type="match status" value="1"/>
</dbReference>
<evidence type="ECO:0000256" key="4">
    <source>
        <dbReference type="ARBA" id="ARBA00022827"/>
    </source>
</evidence>
<sequence>MKFDLTDEQQELSSFLRNLLGQRAHSAQARATIDSEASFDVELWGVMCEQIGVASLAIPEEYGGAGFTTRETHLVLEELGRTFAPSPFLGSVAIAAQAIIESGNAEAAGRLLPEIAAGEAIATLAWAAPDGRWAPARVGVTAELAGADAAASAASAASAAAAWRLSGQVPSVLDGIAAQIVLAIAQTPAGPALFAVEDTSAASVTREHTPTLDQTLELATLTFTGATATLLSDDAEVIERVRLHALTAITALQVGTAARALEETVEYSKQRTQFGRQIGSFQALKHRMAELHVLLETARTTSAAAAWAEAEHDAQWAQLAPLAKVTASDALTQIASEMIQLHGGIAITWEHDAHLVFKRAHATAQLFGSPAELRALRAVELGLAV</sequence>